<keyword evidence="2" id="KW-1185">Reference proteome</keyword>
<dbReference type="Proteomes" id="UP000186817">
    <property type="component" value="Unassembled WGS sequence"/>
</dbReference>
<evidence type="ECO:0000313" key="1">
    <source>
        <dbReference type="EMBL" id="OLQ06800.1"/>
    </source>
</evidence>
<evidence type="ECO:0000313" key="2">
    <source>
        <dbReference type="Proteomes" id="UP000186817"/>
    </source>
</evidence>
<dbReference type="AlphaFoldDB" id="A0A1Q9EH93"/>
<reference evidence="1 2" key="1">
    <citation type="submission" date="2016-02" db="EMBL/GenBank/DDBJ databases">
        <title>Genome analysis of coral dinoflagellate symbionts highlights evolutionary adaptations to a symbiotic lifestyle.</title>
        <authorList>
            <person name="Aranda M."/>
            <person name="Li Y."/>
            <person name="Liew Y.J."/>
            <person name="Baumgarten S."/>
            <person name="Simakov O."/>
            <person name="Wilson M."/>
            <person name="Piel J."/>
            <person name="Ashoor H."/>
            <person name="Bougouffa S."/>
            <person name="Bajic V.B."/>
            <person name="Ryu T."/>
            <person name="Ravasi T."/>
            <person name="Bayer T."/>
            <person name="Micklem G."/>
            <person name="Kim H."/>
            <person name="Bhak J."/>
            <person name="Lajeunesse T.C."/>
            <person name="Voolstra C.R."/>
        </authorList>
    </citation>
    <scope>NUCLEOTIDE SEQUENCE [LARGE SCALE GENOMIC DNA]</scope>
    <source>
        <strain evidence="1 2">CCMP2467</strain>
    </source>
</reference>
<proteinExistence type="predicted"/>
<organism evidence="1 2">
    <name type="scientific">Symbiodinium microadriaticum</name>
    <name type="common">Dinoflagellate</name>
    <name type="synonym">Zooxanthella microadriatica</name>
    <dbReference type="NCBI Taxonomy" id="2951"/>
    <lineage>
        <taxon>Eukaryota</taxon>
        <taxon>Sar</taxon>
        <taxon>Alveolata</taxon>
        <taxon>Dinophyceae</taxon>
        <taxon>Suessiales</taxon>
        <taxon>Symbiodiniaceae</taxon>
        <taxon>Symbiodinium</taxon>
    </lineage>
</organism>
<gene>
    <name evidence="1" type="ORF">AK812_SmicGene9880</name>
</gene>
<protein>
    <submittedName>
        <fullName evidence="1">Uncharacterized protein</fullName>
    </submittedName>
</protein>
<comment type="caution">
    <text evidence="1">The sequence shown here is derived from an EMBL/GenBank/DDBJ whole genome shotgun (WGS) entry which is preliminary data.</text>
</comment>
<sequence length="231" mass="25823">MGDCDMSESKEEAPMIREPKLEYFGPSTPIHATALCSVADRPVSKILRSSGKLPKVFNTTSASKGEDEGFEGFEGEEGGFAGFKGEVRAGFAEKTVLRARQALTGYTLEFSGCMLLKKWQALTGYTLEFSGCMLLKKWSAQVRAEFAEEIVVRARKEGNSFAFSFEAFEAPFLRPPAFEAFKGALGRLSRLIWKQFPFRHRVCLQASVCWRAEADFVDRFSQVQHVDTLVD</sequence>
<name>A0A1Q9EH93_SYMMI</name>
<accession>A0A1Q9EH93</accession>
<dbReference type="EMBL" id="LSRX01000152">
    <property type="protein sequence ID" value="OLQ06800.1"/>
    <property type="molecule type" value="Genomic_DNA"/>
</dbReference>